<keyword evidence="4" id="KW-1185">Reference proteome</keyword>
<protein>
    <submittedName>
        <fullName evidence="3">Outer membrane lipoprotein carrier protein LolA</fullName>
    </submittedName>
</protein>
<dbReference type="InterPro" id="IPR029046">
    <property type="entry name" value="LolA/LolB/LppX"/>
</dbReference>
<evidence type="ECO:0000256" key="2">
    <source>
        <dbReference type="SAM" id="SignalP"/>
    </source>
</evidence>
<evidence type="ECO:0000313" key="4">
    <source>
        <dbReference type="Proteomes" id="UP001061302"/>
    </source>
</evidence>
<reference evidence="3" key="1">
    <citation type="submission" date="2022-10" db="EMBL/GenBank/DDBJ databases">
        <title>Chitiniphilus purpureus sp. nov., a novel chitin-degrading bacterium isolated from crawfish pond sediment.</title>
        <authorList>
            <person name="Li K."/>
        </authorList>
    </citation>
    <scope>NUCLEOTIDE SEQUENCE</scope>
    <source>
        <strain evidence="3">CD1</strain>
    </source>
</reference>
<evidence type="ECO:0000313" key="3">
    <source>
        <dbReference type="EMBL" id="UXY16002.1"/>
    </source>
</evidence>
<evidence type="ECO:0000256" key="1">
    <source>
        <dbReference type="ARBA" id="ARBA00022729"/>
    </source>
</evidence>
<dbReference type="Gene3D" id="2.50.20.10">
    <property type="entry name" value="Lipoprotein localisation LolA/LolB/LppX"/>
    <property type="match status" value="1"/>
</dbReference>
<dbReference type="Proteomes" id="UP001061302">
    <property type="component" value="Chromosome"/>
</dbReference>
<proteinExistence type="predicted"/>
<name>A0ABY6DNP5_9NEIS</name>
<feature type="signal peptide" evidence="2">
    <location>
        <begin position="1"/>
        <end position="18"/>
    </location>
</feature>
<organism evidence="3 4">
    <name type="scientific">Chitiniphilus purpureus</name>
    <dbReference type="NCBI Taxonomy" id="2981137"/>
    <lineage>
        <taxon>Bacteria</taxon>
        <taxon>Pseudomonadati</taxon>
        <taxon>Pseudomonadota</taxon>
        <taxon>Betaproteobacteria</taxon>
        <taxon>Neisseriales</taxon>
        <taxon>Chitinibacteraceae</taxon>
        <taxon>Chitiniphilus</taxon>
    </lineage>
</organism>
<keyword evidence="3" id="KW-0449">Lipoprotein</keyword>
<dbReference type="EMBL" id="CP106753">
    <property type="protein sequence ID" value="UXY16002.1"/>
    <property type="molecule type" value="Genomic_DNA"/>
</dbReference>
<feature type="chain" id="PRO_5045346885" evidence="2">
    <location>
        <begin position="19"/>
        <end position="199"/>
    </location>
</feature>
<gene>
    <name evidence="3" type="ORF">N8I74_02995</name>
</gene>
<dbReference type="InterPro" id="IPR004564">
    <property type="entry name" value="OM_lipoprot_carrier_LolA-like"/>
</dbReference>
<dbReference type="SUPFAM" id="SSF89392">
    <property type="entry name" value="Prokaryotic lipoproteins and lipoprotein localization factors"/>
    <property type="match status" value="1"/>
</dbReference>
<dbReference type="CDD" id="cd16325">
    <property type="entry name" value="LolA"/>
    <property type="match status" value="1"/>
</dbReference>
<keyword evidence="1 2" id="KW-0732">Signal</keyword>
<dbReference type="RefSeq" id="WP_263125439.1">
    <property type="nucleotide sequence ID" value="NZ_CP106753.1"/>
</dbReference>
<dbReference type="Pfam" id="PF19574">
    <property type="entry name" value="LolA_3"/>
    <property type="match status" value="1"/>
</dbReference>
<sequence length="199" mass="21450">MRLIAACALMLACAVAAAQVPLSEVQARLDQARVIRGEFTQLRELVGVDKPLRASGRFVLDRARGVVWETRKPFAQTLRITRDEIVQRQGETVTLRLNTGRDPAAGTVGTVLFALMAGDFEGLARYFEIEASVDGARWQVNLTPRTATLGKLMRTLSLSGAKTVETIDLTAQSGDATRIALRGVTLLPAPGAAEDAAFE</sequence>
<accession>A0ABY6DNP5</accession>